<organism evidence="12 13">
    <name type="scientific">SAR324 cluster bacterium</name>
    <dbReference type="NCBI Taxonomy" id="2024889"/>
    <lineage>
        <taxon>Bacteria</taxon>
        <taxon>Deltaproteobacteria</taxon>
        <taxon>SAR324 cluster</taxon>
    </lineage>
</organism>
<keyword evidence="4" id="KW-0808">Transferase</keyword>
<dbReference type="InterPro" id="IPR036890">
    <property type="entry name" value="HATPase_C_sf"/>
</dbReference>
<dbReference type="Pfam" id="PF00072">
    <property type="entry name" value="Response_reg"/>
    <property type="match status" value="1"/>
</dbReference>
<dbReference type="InterPro" id="IPR003661">
    <property type="entry name" value="HisK_dim/P_dom"/>
</dbReference>
<dbReference type="PRINTS" id="PR00344">
    <property type="entry name" value="BCTRLSENSOR"/>
</dbReference>
<dbReference type="SMART" id="SM00388">
    <property type="entry name" value="HisKA"/>
    <property type="match status" value="1"/>
</dbReference>
<gene>
    <name evidence="12" type="ORF">GYA55_06455</name>
</gene>
<dbReference type="SUPFAM" id="SSF55874">
    <property type="entry name" value="ATPase domain of HSP90 chaperone/DNA topoisomerase II/histidine kinase"/>
    <property type="match status" value="1"/>
</dbReference>
<dbReference type="Pfam" id="PF02518">
    <property type="entry name" value="HATPase_c"/>
    <property type="match status" value="1"/>
</dbReference>
<dbReference type="CDD" id="cd00156">
    <property type="entry name" value="REC"/>
    <property type="match status" value="1"/>
</dbReference>
<feature type="domain" description="Histidine kinase" evidence="10">
    <location>
        <begin position="307"/>
        <end position="522"/>
    </location>
</feature>
<name>A0A7X9FR84_9DELT</name>
<evidence type="ECO:0000313" key="12">
    <source>
        <dbReference type="EMBL" id="NMC62794.1"/>
    </source>
</evidence>
<dbReference type="InterPro" id="IPR005467">
    <property type="entry name" value="His_kinase_dom"/>
</dbReference>
<keyword evidence="5" id="KW-0547">Nucleotide-binding</keyword>
<dbReference type="InterPro" id="IPR001789">
    <property type="entry name" value="Sig_transdc_resp-reg_receiver"/>
</dbReference>
<evidence type="ECO:0000256" key="8">
    <source>
        <dbReference type="ARBA" id="ARBA00023012"/>
    </source>
</evidence>
<reference evidence="12 13" key="1">
    <citation type="journal article" date="2020" name="Biotechnol. Biofuels">
        <title>New insights from the biogas microbiome by comprehensive genome-resolved metagenomics of nearly 1600 species originating from multiple anaerobic digesters.</title>
        <authorList>
            <person name="Campanaro S."/>
            <person name="Treu L."/>
            <person name="Rodriguez-R L.M."/>
            <person name="Kovalovszki A."/>
            <person name="Ziels R.M."/>
            <person name="Maus I."/>
            <person name="Zhu X."/>
            <person name="Kougias P.G."/>
            <person name="Basile A."/>
            <person name="Luo G."/>
            <person name="Schluter A."/>
            <person name="Konstantinidis K.T."/>
            <person name="Angelidaki I."/>
        </authorList>
    </citation>
    <scope>NUCLEOTIDE SEQUENCE [LARGE SCALE GENOMIC DNA]</scope>
    <source>
        <strain evidence="12">AS27yjCOA_65</strain>
    </source>
</reference>
<dbReference type="FunFam" id="3.30.565.10:FF:000037">
    <property type="entry name" value="Hybrid sensor histidine kinase/response regulator"/>
    <property type="match status" value="1"/>
</dbReference>
<evidence type="ECO:0000256" key="6">
    <source>
        <dbReference type="ARBA" id="ARBA00022777"/>
    </source>
</evidence>
<keyword evidence="6" id="KW-0418">Kinase</keyword>
<evidence type="ECO:0000256" key="9">
    <source>
        <dbReference type="PROSITE-ProRule" id="PRU00169"/>
    </source>
</evidence>
<dbReference type="GO" id="GO:0005524">
    <property type="term" value="F:ATP binding"/>
    <property type="evidence" value="ECO:0007669"/>
    <property type="project" value="UniProtKB-KW"/>
</dbReference>
<dbReference type="SUPFAM" id="SSF52172">
    <property type="entry name" value="CheY-like"/>
    <property type="match status" value="1"/>
</dbReference>
<comment type="caution">
    <text evidence="9">Lacks conserved residue(s) required for the propagation of feature annotation.</text>
</comment>
<evidence type="ECO:0000259" key="11">
    <source>
        <dbReference type="PROSITE" id="PS50110"/>
    </source>
</evidence>
<evidence type="ECO:0000256" key="3">
    <source>
        <dbReference type="ARBA" id="ARBA00022553"/>
    </source>
</evidence>
<dbReference type="Gene3D" id="3.40.50.2300">
    <property type="match status" value="1"/>
</dbReference>
<protein>
    <recommendedName>
        <fullName evidence="2">histidine kinase</fullName>
        <ecNumber evidence="2">2.7.13.3</ecNumber>
    </recommendedName>
</protein>
<dbReference type="PANTHER" id="PTHR43711">
    <property type="entry name" value="TWO-COMPONENT HISTIDINE KINASE"/>
    <property type="match status" value="1"/>
</dbReference>
<dbReference type="Proteomes" id="UP000524246">
    <property type="component" value="Unassembled WGS sequence"/>
</dbReference>
<dbReference type="InterPro" id="IPR011006">
    <property type="entry name" value="CheY-like_superfamily"/>
</dbReference>
<dbReference type="PROSITE" id="PS50109">
    <property type="entry name" value="HIS_KIN"/>
    <property type="match status" value="1"/>
</dbReference>
<dbReference type="Gene3D" id="1.10.287.130">
    <property type="match status" value="1"/>
</dbReference>
<dbReference type="PANTHER" id="PTHR43711:SF1">
    <property type="entry name" value="HISTIDINE KINASE 1"/>
    <property type="match status" value="1"/>
</dbReference>
<dbReference type="PROSITE" id="PS50110">
    <property type="entry name" value="RESPONSE_REGULATORY"/>
    <property type="match status" value="1"/>
</dbReference>
<dbReference type="EC" id="2.7.13.3" evidence="2"/>
<sequence length="522" mass="58159">MSFIGTRHFRKEDTSIDTRVLFASALLVSNEGNDSQYQESLLSKEVGELLTARSFEDGFAILETQMIEIVIMHSSIDGNSGITFLKRLKSLRPELPIVVIAPISQAHEILSLMQLGAWDYIDCSSKEGLELNIHSTLQRVAETKLSEIDKIQTHLERSAFWAAVHNAPDGLGILGVNGIVLFANKKFLDFCSLILKSPTKANPNFIDLLKMQNNNIALQVQEQLEKEVKNEALWQTEIQIIDENLNQNPSSCSFDLFLSSVTFSEIQGGTSLSTLLRKVSPRLFVMWVRDSTARREQEKRQQELLSITTHDLKGPIGAILGAASLLQQYRENNPENNDGLIQSISSAGRNCLNLIEDLLSAHKMETGAFKIVPAWHDLDEIIESIMKDYESAAKLRKLDFLYTSPSSNIQIYADYLGLQRVLSNLLSNAIKFTPLKGKVWIKSANVDKFTQISISDTGMGIDPSEQSEIFEKYSRLKKHHNVSGSGLGLHIVKSIVSAHGGYISLESQVGMGSTFTIFLPFP</sequence>
<dbReference type="GO" id="GO:0000155">
    <property type="term" value="F:phosphorelay sensor kinase activity"/>
    <property type="evidence" value="ECO:0007669"/>
    <property type="project" value="InterPro"/>
</dbReference>
<comment type="catalytic activity">
    <reaction evidence="1">
        <text>ATP + protein L-histidine = ADP + protein N-phospho-L-histidine.</text>
        <dbReference type="EC" id="2.7.13.3"/>
    </reaction>
</comment>
<dbReference type="InterPro" id="IPR004358">
    <property type="entry name" value="Sig_transdc_His_kin-like_C"/>
</dbReference>
<evidence type="ECO:0000256" key="2">
    <source>
        <dbReference type="ARBA" id="ARBA00012438"/>
    </source>
</evidence>
<accession>A0A7X9FR84</accession>
<dbReference type="AlphaFoldDB" id="A0A7X9FR84"/>
<keyword evidence="7" id="KW-0067">ATP-binding</keyword>
<dbReference type="InterPro" id="IPR003594">
    <property type="entry name" value="HATPase_dom"/>
</dbReference>
<evidence type="ECO:0000256" key="1">
    <source>
        <dbReference type="ARBA" id="ARBA00000085"/>
    </source>
</evidence>
<evidence type="ECO:0000259" key="10">
    <source>
        <dbReference type="PROSITE" id="PS50109"/>
    </source>
</evidence>
<keyword evidence="8" id="KW-0902">Two-component regulatory system</keyword>
<evidence type="ECO:0000313" key="13">
    <source>
        <dbReference type="Proteomes" id="UP000524246"/>
    </source>
</evidence>
<evidence type="ECO:0000256" key="4">
    <source>
        <dbReference type="ARBA" id="ARBA00022679"/>
    </source>
</evidence>
<dbReference type="InterPro" id="IPR036097">
    <property type="entry name" value="HisK_dim/P_sf"/>
</dbReference>
<dbReference type="EMBL" id="JAAZON010000280">
    <property type="protein sequence ID" value="NMC62794.1"/>
    <property type="molecule type" value="Genomic_DNA"/>
</dbReference>
<dbReference type="SUPFAM" id="SSF47384">
    <property type="entry name" value="Homodimeric domain of signal transducing histidine kinase"/>
    <property type="match status" value="1"/>
</dbReference>
<dbReference type="SMART" id="SM00387">
    <property type="entry name" value="HATPase_c"/>
    <property type="match status" value="1"/>
</dbReference>
<proteinExistence type="predicted"/>
<evidence type="ECO:0000256" key="5">
    <source>
        <dbReference type="ARBA" id="ARBA00022741"/>
    </source>
</evidence>
<dbReference type="Pfam" id="PF00512">
    <property type="entry name" value="HisKA"/>
    <property type="match status" value="1"/>
</dbReference>
<dbReference type="CDD" id="cd00075">
    <property type="entry name" value="HATPase"/>
    <property type="match status" value="1"/>
</dbReference>
<evidence type="ECO:0000256" key="7">
    <source>
        <dbReference type="ARBA" id="ARBA00022840"/>
    </source>
</evidence>
<feature type="domain" description="Response regulatory" evidence="11">
    <location>
        <begin position="24"/>
        <end position="138"/>
    </location>
</feature>
<keyword evidence="3" id="KW-0597">Phosphoprotein</keyword>
<comment type="caution">
    <text evidence="12">The sequence shown here is derived from an EMBL/GenBank/DDBJ whole genome shotgun (WGS) entry which is preliminary data.</text>
</comment>
<dbReference type="InterPro" id="IPR050736">
    <property type="entry name" value="Sensor_HK_Regulatory"/>
</dbReference>
<dbReference type="CDD" id="cd00082">
    <property type="entry name" value="HisKA"/>
    <property type="match status" value="1"/>
</dbReference>
<dbReference type="Gene3D" id="3.30.565.10">
    <property type="entry name" value="Histidine kinase-like ATPase, C-terminal domain"/>
    <property type="match status" value="1"/>
</dbReference>